<proteinExistence type="predicted"/>
<dbReference type="EMBL" id="JBBXMP010000333">
    <property type="protein sequence ID" value="KAL0058312.1"/>
    <property type="molecule type" value="Genomic_DNA"/>
</dbReference>
<keyword evidence="2" id="KW-1185">Reference proteome</keyword>
<accession>A0ABR2ZAR1</accession>
<evidence type="ECO:0000313" key="2">
    <source>
        <dbReference type="Proteomes" id="UP001437256"/>
    </source>
</evidence>
<protein>
    <submittedName>
        <fullName evidence="1">Uncharacterized protein</fullName>
    </submittedName>
</protein>
<evidence type="ECO:0000313" key="1">
    <source>
        <dbReference type="EMBL" id="KAL0058312.1"/>
    </source>
</evidence>
<reference evidence="1 2" key="1">
    <citation type="submission" date="2024-05" db="EMBL/GenBank/DDBJ databases">
        <title>A draft genome resource for the thread blight pathogen Marasmius tenuissimus strain MS-2.</title>
        <authorList>
            <person name="Yulfo-Soto G.E."/>
            <person name="Baruah I.K."/>
            <person name="Amoako-Attah I."/>
            <person name="Bukari Y."/>
            <person name="Meinhardt L.W."/>
            <person name="Bailey B.A."/>
            <person name="Cohen S.P."/>
        </authorList>
    </citation>
    <scope>NUCLEOTIDE SEQUENCE [LARGE SCALE GENOMIC DNA]</scope>
    <source>
        <strain evidence="1 2">MS-2</strain>
    </source>
</reference>
<name>A0ABR2ZAR1_9AGAR</name>
<organism evidence="1 2">
    <name type="scientific">Marasmius tenuissimus</name>
    <dbReference type="NCBI Taxonomy" id="585030"/>
    <lineage>
        <taxon>Eukaryota</taxon>
        <taxon>Fungi</taxon>
        <taxon>Dikarya</taxon>
        <taxon>Basidiomycota</taxon>
        <taxon>Agaricomycotina</taxon>
        <taxon>Agaricomycetes</taxon>
        <taxon>Agaricomycetidae</taxon>
        <taxon>Agaricales</taxon>
        <taxon>Marasmiineae</taxon>
        <taxon>Marasmiaceae</taxon>
        <taxon>Marasmius</taxon>
    </lineage>
</organism>
<comment type="caution">
    <text evidence="1">The sequence shown here is derived from an EMBL/GenBank/DDBJ whole genome shotgun (WGS) entry which is preliminary data.</text>
</comment>
<gene>
    <name evidence="1" type="ORF">AAF712_015018</name>
</gene>
<sequence>MAAIALAATAFFYLATTIAPSIDIIRQALQVEPKFREVRAGDRNNQSYSPIDFTMCLPPMEFVCPYKSPQAWFMFQGLSSISRLPIFLRTLHFLSRREYLPSTGRGNDTGSTWAFAWTMSKLISWPCVDLEILQRSNAHFVPHFHELNALRWLAEQLRKNPIMLPHLQNILDSTLPPHLVLPGVLDSWFFPPNREWTSEDVRMALQNRDQYSVGPLQDRGYYHVSLTSGRETIVFNNFLHHCHLLMSVGRLTPLDWSVLPRSLPQLWNQSSQGIFDAIGLIDKLSTREEPSSDTLQLDFVEKLPEFFNGAASGFWRTWASVMHCGPTYPAASLKDVIKLMDDLGRYISDASPDYSLHAPTMSSSFFIRSSSGLEFIRKLHTSILKMGLIDQTRVQEDIRWVEAIDIVRRVHQLPINDSENNSKNSFEPYSHYFPLSLAKLEDALRTLSPMDSNIDFAYLNSYSQHWDRAYTYERVRLIQIVIDHINNHPLFGPRSLEISPLVLSSPGIKLINFLNNRLSGPDQPAFRFLERRGQGEQWPTALTNVFCKSLEKFEAILSIFRAEGYKVDWDSAKTAQKLHQRNLVQLLCTYINTFYAASPTPLTASKVPPTSLLSSEALDLATFVNNRLAEDQSTSTWKILEKEDWDAWTKALERARHVHELSIGHFRPIPHQDVDSPGSTVPCSSREGDQAVLADSEEIHSNNGTARQVDSEVVNRSWTGWHRCLGCMEHGCRQLLGYLGCMLRIRAVDPSQNENHLEEIDAGDRNV</sequence>
<dbReference type="Proteomes" id="UP001437256">
    <property type="component" value="Unassembled WGS sequence"/>
</dbReference>